<dbReference type="Proteomes" id="UP000004690">
    <property type="component" value="Unassembled WGS sequence"/>
</dbReference>
<protein>
    <submittedName>
        <fullName evidence="1">Uncharacterized protein</fullName>
    </submittedName>
</protein>
<reference evidence="1 2" key="1">
    <citation type="submission" date="2012-02" db="EMBL/GenBank/DDBJ databases">
        <title>Improved High-Quality Draft genome of Joostella marina DSM 19592.</title>
        <authorList>
            <consortium name="US DOE Joint Genome Institute (JGI-PGF)"/>
            <person name="Lucas S."/>
            <person name="Copeland A."/>
            <person name="Lapidus A."/>
            <person name="Bruce D."/>
            <person name="Goodwin L."/>
            <person name="Pitluck S."/>
            <person name="Peters L."/>
            <person name="Chertkov O."/>
            <person name="Ovchinnikova G."/>
            <person name="Kyrpides N."/>
            <person name="Mavromatis K."/>
            <person name="Detter J.C."/>
            <person name="Han C."/>
            <person name="Land M."/>
            <person name="Hauser L."/>
            <person name="Markowitz V."/>
            <person name="Cheng J.-F."/>
            <person name="Hugenholtz P."/>
            <person name="Woyke T."/>
            <person name="Wu D."/>
            <person name="Tindall B."/>
            <person name="Brambilla E."/>
            <person name="Klenk H.-P."/>
            <person name="Eisen J.A."/>
        </authorList>
    </citation>
    <scope>NUCLEOTIDE SEQUENCE [LARGE SCALE GENOMIC DNA]</scope>
    <source>
        <strain evidence="1 2">DSM 19592</strain>
    </source>
</reference>
<dbReference type="AlphaFoldDB" id="I3C729"/>
<proteinExistence type="predicted"/>
<evidence type="ECO:0000313" key="2">
    <source>
        <dbReference type="Proteomes" id="UP000004690"/>
    </source>
</evidence>
<gene>
    <name evidence="1" type="ORF">JoomaDRAFT_2443</name>
</gene>
<keyword evidence="2" id="KW-1185">Reference proteome</keyword>
<evidence type="ECO:0000313" key="1">
    <source>
        <dbReference type="EMBL" id="EIJ39422.1"/>
    </source>
</evidence>
<accession>I3C729</accession>
<organism evidence="1 2">
    <name type="scientific">Galbibacter orientalis DSM 19592</name>
    <dbReference type="NCBI Taxonomy" id="926559"/>
    <lineage>
        <taxon>Bacteria</taxon>
        <taxon>Pseudomonadati</taxon>
        <taxon>Bacteroidota</taxon>
        <taxon>Flavobacteriia</taxon>
        <taxon>Flavobacteriales</taxon>
        <taxon>Flavobacteriaceae</taxon>
        <taxon>Galbibacter</taxon>
    </lineage>
</organism>
<name>I3C729_9FLAO</name>
<dbReference type="EMBL" id="JH651379">
    <property type="protein sequence ID" value="EIJ39422.1"/>
    <property type="molecule type" value="Genomic_DNA"/>
</dbReference>
<dbReference type="HOGENOM" id="CLU_3169072_0_0_10"/>
<dbReference type="STRING" id="926559.JoomaDRAFT_2443"/>
<sequence length="47" mass="5455">MIQLLYYFLLLLFSLIDVDGASIEEVANHQSKIESVRMNHQENVFVS</sequence>